<feature type="compositionally biased region" description="Basic and acidic residues" evidence="1">
    <location>
        <begin position="14"/>
        <end position="31"/>
    </location>
</feature>
<dbReference type="Proteomes" id="UP001415857">
    <property type="component" value="Unassembled WGS sequence"/>
</dbReference>
<dbReference type="PANTHER" id="PTHR35704:SF1">
    <property type="entry name" value="OS02G0254600 PROTEIN"/>
    <property type="match status" value="1"/>
</dbReference>
<name>A0AAP0RZH1_LIQFO</name>
<evidence type="ECO:0000313" key="2">
    <source>
        <dbReference type="EMBL" id="KAK9284746.1"/>
    </source>
</evidence>
<dbReference type="EMBL" id="JBBPBK010000005">
    <property type="protein sequence ID" value="KAK9284746.1"/>
    <property type="molecule type" value="Genomic_DNA"/>
</dbReference>
<sequence>MGNCLMGSKIQALQEEKNEPPKEEVVTKEIKSLAPSKLDPARRGDGGKKKTVTFKLSEENSVDGGSGGGGGGGGGDSKGGVVRIRVVVTQRELQQLLNYKEGSKYSSVEQLLGAMKLRSKRISQVRTSEEGISWRPALESIPEDH</sequence>
<dbReference type="PANTHER" id="PTHR35704">
    <property type="entry name" value="OS02G0254600 PROTEIN"/>
    <property type="match status" value="1"/>
</dbReference>
<reference evidence="2 3" key="1">
    <citation type="journal article" date="2024" name="Plant J.">
        <title>Genome sequences and population genomics reveal climatic adaptation and genomic divergence between two closely related sweetgum species.</title>
        <authorList>
            <person name="Xu W.Q."/>
            <person name="Ren C.Q."/>
            <person name="Zhang X.Y."/>
            <person name="Comes H.P."/>
            <person name="Liu X.H."/>
            <person name="Li Y.G."/>
            <person name="Kettle C.J."/>
            <person name="Jalonen R."/>
            <person name="Gaisberger H."/>
            <person name="Ma Y.Z."/>
            <person name="Qiu Y.X."/>
        </authorList>
    </citation>
    <scope>NUCLEOTIDE SEQUENCE [LARGE SCALE GENOMIC DNA]</scope>
    <source>
        <strain evidence="2">Hangzhou</strain>
    </source>
</reference>
<gene>
    <name evidence="2" type="ORF">L1049_023923</name>
</gene>
<feature type="compositionally biased region" description="Gly residues" evidence="1">
    <location>
        <begin position="64"/>
        <end position="78"/>
    </location>
</feature>
<evidence type="ECO:0000256" key="1">
    <source>
        <dbReference type="SAM" id="MobiDB-lite"/>
    </source>
</evidence>
<proteinExistence type="predicted"/>
<feature type="region of interest" description="Disordered" evidence="1">
    <location>
        <begin position="1"/>
        <end position="79"/>
    </location>
</feature>
<protein>
    <submittedName>
        <fullName evidence="2">Uncharacterized protein</fullName>
    </submittedName>
</protein>
<accession>A0AAP0RZH1</accession>
<keyword evidence="3" id="KW-1185">Reference proteome</keyword>
<evidence type="ECO:0000313" key="3">
    <source>
        <dbReference type="Proteomes" id="UP001415857"/>
    </source>
</evidence>
<comment type="caution">
    <text evidence="2">The sequence shown here is derived from an EMBL/GenBank/DDBJ whole genome shotgun (WGS) entry which is preliminary data.</text>
</comment>
<organism evidence="2 3">
    <name type="scientific">Liquidambar formosana</name>
    <name type="common">Formosan gum</name>
    <dbReference type="NCBI Taxonomy" id="63359"/>
    <lineage>
        <taxon>Eukaryota</taxon>
        <taxon>Viridiplantae</taxon>
        <taxon>Streptophyta</taxon>
        <taxon>Embryophyta</taxon>
        <taxon>Tracheophyta</taxon>
        <taxon>Spermatophyta</taxon>
        <taxon>Magnoliopsida</taxon>
        <taxon>eudicotyledons</taxon>
        <taxon>Gunneridae</taxon>
        <taxon>Pentapetalae</taxon>
        <taxon>Saxifragales</taxon>
        <taxon>Altingiaceae</taxon>
        <taxon>Liquidambar</taxon>
    </lineage>
</organism>
<feature type="compositionally biased region" description="Basic and acidic residues" evidence="1">
    <location>
        <begin position="39"/>
        <end position="48"/>
    </location>
</feature>
<dbReference type="AlphaFoldDB" id="A0AAP0RZH1"/>